<dbReference type="GO" id="GO:0005886">
    <property type="term" value="C:plasma membrane"/>
    <property type="evidence" value="ECO:0007669"/>
    <property type="project" value="UniProtKB-SubCell"/>
</dbReference>
<dbReference type="PROSITE" id="PS00874">
    <property type="entry name" value="T2SP_F"/>
    <property type="match status" value="1"/>
</dbReference>
<dbReference type="Gene3D" id="1.20.81.30">
    <property type="entry name" value="Type II secretion system (T2SS), domain F"/>
    <property type="match status" value="2"/>
</dbReference>
<feature type="domain" description="Type II secretion system protein GspF" evidence="14">
    <location>
        <begin position="74"/>
        <end position="196"/>
    </location>
</feature>
<feature type="transmembrane region" description="Helical" evidence="13">
    <location>
        <begin position="379"/>
        <end position="400"/>
    </location>
</feature>
<dbReference type="GO" id="GO:0015628">
    <property type="term" value="P:protein secretion by the type II secretion system"/>
    <property type="evidence" value="ECO:0007669"/>
    <property type="project" value="InterPro"/>
</dbReference>
<dbReference type="FunFam" id="1.20.81.30:FF:000001">
    <property type="entry name" value="Type II secretion system protein F"/>
    <property type="match status" value="2"/>
</dbReference>
<keyword evidence="9" id="KW-0653">Protein transport</keyword>
<evidence type="ECO:0000256" key="3">
    <source>
        <dbReference type="ARBA" id="ARBA00022448"/>
    </source>
</evidence>
<dbReference type="GO" id="GO:0046872">
    <property type="term" value="F:metal ion binding"/>
    <property type="evidence" value="ECO:0007669"/>
    <property type="project" value="UniProtKB-KW"/>
</dbReference>
<feature type="transmembrane region" description="Helical" evidence="13">
    <location>
        <begin position="226"/>
        <end position="245"/>
    </location>
</feature>
<keyword evidence="5" id="KW-0997">Cell inner membrane</keyword>
<organism evidence="15">
    <name type="scientific">hydrothermal vent metagenome</name>
    <dbReference type="NCBI Taxonomy" id="652676"/>
    <lineage>
        <taxon>unclassified sequences</taxon>
        <taxon>metagenomes</taxon>
        <taxon>ecological metagenomes</taxon>
    </lineage>
</organism>
<keyword evidence="10 13" id="KW-1133">Transmembrane helix</keyword>
<dbReference type="InterPro" id="IPR001992">
    <property type="entry name" value="T2SS_GspF/T4SS_PilC_CS"/>
</dbReference>
<keyword evidence="4" id="KW-1003">Cell membrane</keyword>
<evidence type="ECO:0000256" key="9">
    <source>
        <dbReference type="ARBA" id="ARBA00022927"/>
    </source>
</evidence>
<keyword evidence="8" id="KW-0106">Calcium</keyword>
<evidence type="ECO:0000256" key="1">
    <source>
        <dbReference type="ARBA" id="ARBA00004429"/>
    </source>
</evidence>
<evidence type="ECO:0000256" key="2">
    <source>
        <dbReference type="ARBA" id="ARBA00005745"/>
    </source>
</evidence>
<gene>
    <name evidence="15" type="ORF">MNBD_GAMMA15-615</name>
</gene>
<evidence type="ECO:0000259" key="14">
    <source>
        <dbReference type="Pfam" id="PF00482"/>
    </source>
</evidence>
<dbReference type="AlphaFoldDB" id="A0A3B0YGN6"/>
<dbReference type="Pfam" id="PF00482">
    <property type="entry name" value="T2SSF"/>
    <property type="match status" value="2"/>
</dbReference>
<accession>A0A3B0YGN6</accession>
<reference evidence="15" key="1">
    <citation type="submission" date="2018-06" db="EMBL/GenBank/DDBJ databases">
        <authorList>
            <person name="Zhirakovskaya E."/>
        </authorList>
    </citation>
    <scope>NUCLEOTIDE SEQUENCE</scope>
</reference>
<keyword evidence="3" id="KW-0813">Transport</keyword>
<evidence type="ECO:0000313" key="15">
    <source>
        <dbReference type="EMBL" id="VAW78571.1"/>
    </source>
</evidence>
<dbReference type="InterPro" id="IPR042094">
    <property type="entry name" value="T2SS_GspF_sf"/>
</dbReference>
<protein>
    <submittedName>
        <fullName evidence="15">General secretion pathway protein F</fullName>
    </submittedName>
</protein>
<dbReference type="PANTHER" id="PTHR30012">
    <property type="entry name" value="GENERAL SECRETION PATHWAY PROTEIN"/>
    <property type="match status" value="1"/>
</dbReference>
<dbReference type="InterPro" id="IPR018076">
    <property type="entry name" value="T2SS_GspF_dom"/>
</dbReference>
<evidence type="ECO:0000256" key="8">
    <source>
        <dbReference type="ARBA" id="ARBA00022837"/>
    </source>
</evidence>
<proteinExistence type="inferred from homology"/>
<evidence type="ECO:0000256" key="11">
    <source>
        <dbReference type="ARBA" id="ARBA00023136"/>
    </source>
</evidence>
<comment type="similarity">
    <text evidence="2">Belongs to the GSP F family.</text>
</comment>
<dbReference type="GO" id="GO:0015627">
    <property type="term" value="C:type II protein secretion system complex"/>
    <property type="evidence" value="ECO:0007669"/>
    <property type="project" value="InterPro"/>
</dbReference>
<evidence type="ECO:0000256" key="12">
    <source>
        <dbReference type="SAM" id="MobiDB-lite"/>
    </source>
</evidence>
<dbReference type="NCBIfam" id="TIGR02120">
    <property type="entry name" value="GspF"/>
    <property type="match status" value="1"/>
</dbReference>
<name>A0A3B0YGN6_9ZZZZ</name>
<sequence>MGAFEYVALDAGGREKKGVLEGDTPRQIRQQLRDQGLTPLEVQEASQRENKSSSRRPGGGLRRGISATDLSLITRQLATLVKSGLPLEEALQAASQQNEKPRLQSMLLAVRARVMEGHTLATGLGDFPHVFPELYRTTVSAGEQSGHLDVVLERLADYTENRQQMQQKIQLALFYPAMLTLVAVLVVVGLMTYVVPQVVQVFENIGQDLPALTQGLIAVSDFMRSYGIVMLLLIGAGVATFSWTLRQEGPKRRFHQFLLKLPLIGRLERGVNAGRFARTFSIVTASGVPVLDGLRIAAEVMANLPMREAVEDAAQKVSEGASISAALDSSGYFPPMTVHLIASGESSGKLEEMLERAAINQEREIETLISAVMGLFEPILILLMGGVVLVIVLAILLPIFNLNELVA</sequence>
<dbReference type="InterPro" id="IPR011850">
    <property type="entry name" value="T2SS_GspF"/>
</dbReference>
<dbReference type="PRINTS" id="PR00812">
    <property type="entry name" value="BCTERIALGSPF"/>
</dbReference>
<feature type="domain" description="Type II secretion system protein GspF" evidence="14">
    <location>
        <begin position="276"/>
        <end position="398"/>
    </location>
</feature>
<evidence type="ECO:0000256" key="10">
    <source>
        <dbReference type="ARBA" id="ARBA00022989"/>
    </source>
</evidence>
<dbReference type="PANTHER" id="PTHR30012:SF0">
    <property type="entry name" value="TYPE II SECRETION SYSTEM PROTEIN F-RELATED"/>
    <property type="match status" value="1"/>
</dbReference>
<evidence type="ECO:0000256" key="7">
    <source>
        <dbReference type="ARBA" id="ARBA00022723"/>
    </source>
</evidence>
<keyword evidence="11 13" id="KW-0472">Membrane</keyword>
<evidence type="ECO:0000256" key="5">
    <source>
        <dbReference type="ARBA" id="ARBA00022519"/>
    </source>
</evidence>
<evidence type="ECO:0000256" key="13">
    <source>
        <dbReference type="SAM" id="Phobius"/>
    </source>
</evidence>
<evidence type="ECO:0000256" key="4">
    <source>
        <dbReference type="ARBA" id="ARBA00022475"/>
    </source>
</evidence>
<keyword evidence="7" id="KW-0479">Metal-binding</keyword>
<dbReference type="InterPro" id="IPR003004">
    <property type="entry name" value="GspF/PilC"/>
</dbReference>
<feature type="region of interest" description="Disordered" evidence="12">
    <location>
        <begin position="32"/>
        <end position="64"/>
    </location>
</feature>
<keyword evidence="6 13" id="KW-0812">Transmembrane</keyword>
<dbReference type="EMBL" id="UOFN01000096">
    <property type="protein sequence ID" value="VAW78571.1"/>
    <property type="molecule type" value="Genomic_DNA"/>
</dbReference>
<evidence type="ECO:0000256" key="6">
    <source>
        <dbReference type="ARBA" id="ARBA00022692"/>
    </source>
</evidence>
<feature type="transmembrane region" description="Helical" evidence="13">
    <location>
        <begin position="172"/>
        <end position="195"/>
    </location>
</feature>
<comment type="subcellular location">
    <subcellularLocation>
        <location evidence="1">Cell inner membrane</location>
        <topology evidence="1">Multi-pass membrane protein</topology>
    </subcellularLocation>
</comment>